<feature type="compositionally biased region" description="Basic and acidic residues" evidence="1">
    <location>
        <begin position="290"/>
        <end position="301"/>
    </location>
</feature>
<dbReference type="GO" id="GO:0016491">
    <property type="term" value="F:oxidoreductase activity"/>
    <property type="evidence" value="ECO:0007669"/>
    <property type="project" value="TreeGrafter"/>
</dbReference>
<evidence type="ECO:0000313" key="2">
    <source>
        <dbReference type="EMBL" id="CAJ1400053.1"/>
    </source>
</evidence>
<keyword evidence="3" id="KW-1185">Reference proteome</keyword>
<name>A0AA36J5K8_9DINO</name>
<proteinExistence type="predicted"/>
<evidence type="ECO:0000256" key="1">
    <source>
        <dbReference type="SAM" id="MobiDB-lite"/>
    </source>
</evidence>
<dbReference type="SUPFAM" id="SSF48371">
    <property type="entry name" value="ARM repeat"/>
    <property type="match status" value="1"/>
</dbReference>
<organism evidence="2 3">
    <name type="scientific">Effrenium voratum</name>
    <dbReference type="NCBI Taxonomy" id="2562239"/>
    <lineage>
        <taxon>Eukaryota</taxon>
        <taxon>Sar</taxon>
        <taxon>Alveolata</taxon>
        <taxon>Dinophyceae</taxon>
        <taxon>Suessiales</taxon>
        <taxon>Symbiodiniaceae</taxon>
        <taxon>Effrenium</taxon>
    </lineage>
</organism>
<dbReference type="Proteomes" id="UP001178507">
    <property type="component" value="Unassembled WGS sequence"/>
</dbReference>
<dbReference type="EMBL" id="CAUJNA010003357">
    <property type="protein sequence ID" value="CAJ1400053.1"/>
    <property type="molecule type" value="Genomic_DNA"/>
</dbReference>
<evidence type="ECO:0000313" key="3">
    <source>
        <dbReference type="Proteomes" id="UP001178507"/>
    </source>
</evidence>
<reference evidence="2" key="1">
    <citation type="submission" date="2023-08" db="EMBL/GenBank/DDBJ databases">
        <authorList>
            <person name="Chen Y."/>
            <person name="Shah S."/>
            <person name="Dougan E. K."/>
            <person name="Thang M."/>
            <person name="Chan C."/>
        </authorList>
    </citation>
    <scope>NUCLEOTIDE SEQUENCE</scope>
</reference>
<dbReference type="PANTHER" id="PTHR12697:SF5">
    <property type="entry name" value="DEOXYHYPUSINE HYDROXYLASE"/>
    <property type="match status" value="1"/>
</dbReference>
<protein>
    <submittedName>
        <fullName evidence="2">Uncharacterized protein</fullName>
    </submittedName>
</protein>
<sequence>MERNAALAARIAQVKPVPATVQLLEKQLVNGDAEVREQGVESITKIRPPAEPLTDMLARLIQHENWYVRRSAAAALSKCAELEGAAEMAHKVAAAQMENEDPDVRLCVARAMLAVQLASVSRRPPHSSGLGIQRRVFQNPEEVEAPGDEDAPPTARSVDSMAGKASAGCVAPDYGELAVLETAQRLAHEDSQIRELAVTTLSQMGPAAAPYGKKLGQLLADTEVNVVVAAVCAFEQLGIHAASGIEEAVKVLSHHQELYRRQAHKTLIVASKTAGEDVVTHVIKALTDLQPRRKEERERQSGRRTPPGSKGSSDEAPVKVVMRAMLTLLCDLGKQEDLGAEVAIHMKVLVPCMEDPDVEIRACAIRCLIAAGPEVVSGNGLKYLRKRMESKDVMVSRAAVEVLKGLAPHNPIIAGSIGQVLWEEAQDLQPETMRQRSLVLVVLGGAQANAKKFLEHMAREMEAPDFKVRRAAMEAFVDLKEHALPASAEIAKRLIHAEPLVRRLAVECVQLMGPYGVKLLPRVKGLLDTEEDRDVIHAVKRALEGKSGVASEVLSKPLGTEAPAREHRCAALLGETRRSLGAVAGALGAPASSPSGGSSDFMRKGRTGFAGEMDGLHRVYLLRFQARFWEGGKPDLNLTRRNQALKAILQGLDSRDEARDAASRRQALLLALALALVLGPRSFTCPQHQIFAEWLEKKAMTPPPEEWLATSLLWRAQRLGLPYPLHQKAVRPYLPKGPKEGCHEEMYTAWRAADLFEKMAKQAEKSKTVDWDKEGDYDMLLSLWMERLRQQEWPEDANSAQNFAVEIYSKQMEDPEVFRAMAEAAPLDERLQEEMESVMSSVDDARKTNRKKFPVETLKTFDSLFVGHSNHHVQNPFQLWEDVTLAIRKRFKGKCKRPLYNDVGLFHEKDVAMDLLDGSKTAPEGHFSLIAVLHVVLDATGFQRLQKLLKPGGVLIWNTWWREHPGEVPDMKRLGFEKLKDEELPLSYVTSPWQESGFTYRICYARRAGKGGGFSKFVVKYSMQNPAPPKDGRTPDWDFDLVPTSWIQSITHPSEMGERNSVAWKLRAASAASDELVVAELIKRLSSEHPPVRRSAARTLREVVPRGPEVVALLLAKIGSPSAEGRVEVLGALEHFASGEQCERCLTALLARLEDSEARVRAAALRALSSLSGRDDAEILTQVLRRLEDADRAVHVALAQALPKLASRGNRQVMDCLAQSCQNQRPPPHRERLKEAACMALAKFAAADEAVVLLEDCLSPEYPDASVAALKALQELPRGHRGALELVARALSQEAHVQEIAMEVLERLADRGAAPPAAPRTAFEGAWSGGVIKGEKIFWQRDDLISDLEVKGKSIIRTTCEDQRGRKLNCWGRLGPGVLRWDFGEEWQRLEALREFRSGQDLTYL</sequence>
<gene>
    <name evidence="2" type="ORF">EVOR1521_LOCUS23480</name>
</gene>
<accession>A0AA36J5K8</accession>
<dbReference type="InterPro" id="IPR016024">
    <property type="entry name" value="ARM-type_fold"/>
</dbReference>
<comment type="caution">
    <text evidence="2">The sequence shown here is derived from an EMBL/GenBank/DDBJ whole genome shotgun (WGS) entry which is preliminary data.</text>
</comment>
<dbReference type="InterPro" id="IPR004155">
    <property type="entry name" value="PBS_lyase_HEAT"/>
</dbReference>
<dbReference type="Gene3D" id="1.25.10.10">
    <property type="entry name" value="Leucine-rich Repeat Variant"/>
    <property type="match status" value="4"/>
</dbReference>
<dbReference type="InterPro" id="IPR011989">
    <property type="entry name" value="ARM-like"/>
</dbReference>
<dbReference type="PANTHER" id="PTHR12697">
    <property type="entry name" value="PBS LYASE HEAT-LIKE PROTEIN"/>
    <property type="match status" value="1"/>
</dbReference>
<dbReference type="SMART" id="SM00567">
    <property type="entry name" value="EZ_HEAT"/>
    <property type="match status" value="8"/>
</dbReference>
<feature type="region of interest" description="Disordered" evidence="1">
    <location>
        <begin position="289"/>
        <end position="316"/>
    </location>
</feature>